<keyword evidence="6 10" id="KW-0378">Hydrolase</keyword>
<keyword evidence="3 10" id="KW-0479">Metal-binding</keyword>
<evidence type="ECO:0000256" key="3">
    <source>
        <dbReference type="ARBA" id="ARBA00022723"/>
    </source>
</evidence>
<dbReference type="Proteomes" id="UP001524944">
    <property type="component" value="Unassembled WGS sequence"/>
</dbReference>
<dbReference type="NCBIfam" id="TIGR00157">
    <property type="entry name" value="ribosome small subunit-dependent GTPase A"/>
    <property type="match status" value="1"/>
</dbReference>
<evidence type="ECO:0000259" key="12">
    <source>
        <dbReference type="PROSITE" id="PS51721"/>
    </source>
</evidence>
<dbReference type="PANTHER" id="PTHR32120:SF11">
    <property type="entry name" value="SMALL RIBOSOMAL SUBUNIT BIOGENESIS GTPASE RSGA 1, MITOCHONDRIAL-RELATED"/>
    <property type="match status" value="1"/>
</dbReference>
<dbReference type="Pfam" id="PF16745">
    <property type="entry name" value="RsgA_N"/>
    <property type="match status" value="1"/>
</dbReference>
<protein>
    <recommendedName>
        <fullName evidence="10">Small ribosomal subunit biogenesis GTPase RsgA</fullName>
        <ecNumber evidence="10">3.6.1.-</ecNumber>
    </recommendedName>
</protein>
<feature type="domain" description="EngC GTPase" evidence="11">
    <location>
        <begin position="72"/>
        <end position="219"/>
    </location>
</feature>
<name>A0ABT1Y3B7_9FIRM</name>
<feature type="binding site" evidence="10">
    <location>
        <begin position="112"/>
        <end position="115"/>
    </location>
    <ligand>
        <name>GTP</name>
        <dbReference type="ChEBI" id="CHEBI:37565"/>
    </ligand>
</feature>
<dbReference type="InterPro" id="IPR031944">
    <property type="entry name" value="RsgA_N"/>
</dbReference>
<evidence type="ECO:0000256" key="8">
    <source>
        <dbReference type="ARBA" id="ARBA00022884"/>
    </source>
</evidence>
<dbReference type="EMBL" id="JANPWE010000001">
    <property type="protein sequence ID" value="MCR6544645.1"/>
    <property type="molecule type" value="Genomic_DNA"/>
</dbReference>
<keyword evidence="14" id="KW-1185">Reference proteome</keyword>
<evidence type="ECO:0000259" key="11">
    <source>
        <dbReference type="PROSITE" id="PS50936"/>
    </source>
</evidence>
<dbReference type="Gene3D" id="2.40.50.140">
    <property type="entry name" value="Nucleic acid-binding proteins"/>
    <property type="match status" value="1"/>
</dbReference>
<evidence type="ECO:0000256" key="6">
    <source>
        <dbReference type="ARBA" id="ARBA00022801"/>
    </source>
</evidence>
<dbReference type="EC" id="3.6.1.-" evidence="10"/>
<dbReference type="Pfam" id="PF03193">
    <property type="entry name" value="RsgA_GTPase"/>
    <property type="match status" value="1"/>
</dbReference>
<comment type="caution">
    <text evidence="13">The sequence shown here is derived from an EMBL/GenBank/DDBJ whole genome shotgun (WGS) entry which is preliminary data.</text>
</comment>
<comment type="subunit">
    <text evidence="10">Monomer. Associates with 30S ribosomal subunit, binds 16S rRNA.</text>
</comment>
<dbReference type="InterPro" id="IPR027417">
    <property type="entry name" value="P-loop_NTPase"/>
</dbReference>
<evidence type="ECO:0000256" key="10">
    <source>
        <dbReference type="HAMAP-Rule" id="MF_01820"/>
    </source>
</evidence>
<keyword evidence="4 10" id="KW-0699">rRNA-binding</keyword>
<feature type="domain" description="CP-type G" evidence="12">
    <location>
        <begin position="63"/>
        <end position="221"/>
    </location>
</feature>
<dbReference type="PROSITE" id="PS51721">
    <property type="entry name" value="G_CP"/>
    <property type="match status" value="1"/>
</dbReference>
<evidence type="ECO:0000256" key="7">
    <source>
        <dbReference type="ARBA" id="ARBA00022833"/>
    </source>
</evidence>
<evidence type="ECO:0000256" key="9">
    <source>
        <dbReference type="ARBA" id="ARBA00023134"/>
    </source>
</evidence>
<dbReference type="SUPFAM" id="SSF50249">
    <property type="entry name" value="Nucleic acid-binding proteins"/>
    <property type="match status" value="1"/>
</dbReference>
<dbReference type="InterPro" id="IPR030378">
    <property type="entry name" value="G_CP_dom"/>
</dbReference>
<organism evidence="13 14">
    <name type="scientific">Dehalobacterium formicoaceticum</name>
    <dbReference type="NCBI Taxonomy" id="51515"/>
    <lineage>
        <taxon>Bacteria</taxon>
        <taxon>Bacillati</taxon>
        <taxon>Bacillota</taxon>
        <taxon>Clostridia</taxon>
        <taxon>Eubacteriales</taxon>
        <taxon>Peptococcaceae</taxon>
        <taxon>Dehalobacterium</taxon>
    </lineage>
</organism>
<keyword evidence="8 10" id="KW-0694">RNA-binding</keyword>
<proteinExistence type="inferred from homology"/>
<dbReference type="CDD" id="cd01854">
    <property type="entry name" value="YjeQ_EngC"/>
    <property type="match status" value="1"/>
</dbReference>
<comment type="subcellular location">
    <subcellularLocation>
        <location evidence="10">Cytoplasm</location>
    </subcellularLocation>
</comment>
<dbReference type="PROSITE" id="PS50936">
    <property type="entry name" value="ENGC_GTPASE"/>
    <property type="match status" value="1"/>
</dbReference>
<accession>A0ABT1Y3B7</accession>
<feature type="binding site" evidence="10">
    <location>
        <position position="250"/>
    </location>
    <ligand>
        <name>Zn(2+)</name>
        <dbReference type="ChEBI" id="CHEBI:29105"/>
    </ligand>
</feature>
<dbReference type="PANTHER" id="PTHR32120">
    <property type="entry name" value="SMALL RIBOSOMAL SUBUNIT BIOGENESIS GTPASE RSGA"/>
    <property type="match status" value="1"/>
</dbReference>
<keyword evidence="7 10" id="KW-0862">Zinc</keyword>
<dbReference type="RefSeq" id="WP_257912124.1">
    <property type="nucleotide sequence ID" value="NZ_JANPWE010000001.1"/>
</dbReference>
<evidence type="ECO:0000256" key="5">
    <source>
        <dbReference type="ARBA" id="ARBA00022741"/>
    </source>
</evidence>
<dbReference type="Gene3D" id="1.10.40.50">
    <property type="entry name" value="Probable gtpase engc, domain 3"/>
    <property type="match status" value="1"/>
</dbReference>
<sequence length="291" mass="32214">MEEGILIKFYGGFYYVKAGDQLWECSLRGRFRNQKQNILAGDRVLITFRDEKTGVIEKILPRTSELNRPSVANVEQVLIVFALKNPDPDFLLLDRLLLISRQKNLPAAVIFNKADLATNDAATEILQTYQKADYESILCSTKTGLGLADVGAVLKDKISVFTGPSGAGKSSLLNAVSSGLALKTGEVSQKIGRGKHTTRHVELLPLDFGGWVADTPGFSVLETPSISREELDDFFPEIGAYRGGCRFTSCVHHKEPDCAVKDAVAAGTIDPGRYQRYLHFLQEVTEQERRY</sequence>
<keyword evidence="2 10" id="KW-0690">Ribosome biogenesis</keyword>
<reference evidence="13 14" key="1">
    <citation type="submission" date="2022-08" db="EMBL/GenBank/DDBJ databases">
        <title>Proteogenomics of the novel Dehalobacterium formicoaceticum strain EZ94 highlights a key role of methyltransferases during anaerobic dichloromethane degradation.</title>
        <authorList>
            <person name="Wasmund K."/>
        </authorList>
    </citation>
    <scope>NUCLEOTIDE SEQUENCE [LARGE SCALE GENOMIC DNA]</scope>
    <source>
        <strain evidence="13 14">EZ94</strain>
    </source>
</reference>
<keyword evidence="9 10" id="KW-0342">GTP-binding</keyword>
<feature type="binding site" evidence="10">
    <location>
        <position position="252"/>
    </location>
    <ligand>
        <name>Zn(2+)</name>
        <dbReference type="ChEBI" id="CHEBI:29105"/>
    </ligand>
</feature>
<evidence type="ECO:0000256" key="1">
    <source>
        <dbReference type="ARBA" id="ARBA00022490"/>
    </source>
</evidence>
<evidence type="ECO:0000313" key="13">
    <source>
        <dbReference type="EMBL" id="MCR6544645.1"/>
    </source>
</evidence>
<dbReference type="InterPro" id="IPR012340">
    <property type="entry name" value="NA-bd_OB-fold"/>
</dbReference>
<evidence type="ECO:0000256" key="4">
    <source>
        <dbReference type="ARBA" id="ARBA00022730"/>
    </source>
</evidence>
<dbReference type="CDD" id="cd04466">
    <property type="entry name" value="S1_YloQ_GTPase"/>
    <property type="match status" value="1"/>
</dbReference>
<comment type="similarity">
    <text evidence="10">Belongs to the TRAFAC class YlqF/YawG GTPase family. RsgA subfamily.</text>
</comment>
<evidence type="ECO:0000313" key="14">
    <source>
        <dbReference type="Proteomes" id="UP001524944"/>
    </source>
</evidence>
<dbReference type="SUPFAM" id="SSF52540">
    <property type="entry name" value="P-loop containing nucleoside triphosphate hydrolases"/>
    <property type="match status" value="1"/>
</dbReference>
<keyword evidence="5 10" id="KW-0547">Nucleotide-binding</keyword>
<dbReference type="HAMAP" id="MF_01820">
    <property type="entry name" value="GTPase_RsgA"/>
    <property type="match status" value="1"/>
</dbReference>
<feature type="binding site" evidence="10">
    <location>
        <position position="245"/>
    </location>
    <ligand>
        <name>Zn(2+)</name>
        <dbReference type="ChEBI" id="CHEBI:29105"/>
    </ligand>
</feature>
<dbReference type="InterPro" id="IPR004881">
    <property type="entry name" value="Ribosome_biogen_GTPase_RsgA"/>
</dbReference>
<dbReference type="InterPro" id="IPR010914">
    <property type="entry name" value="RsgA_GTPase_dom"/>
</dbReference>
<comment type="function">
    <text evidence="10">One of several proteins that assist in the late maturation steps of the functional core of the 30S ribosomal subunit. Helps release RbfA from mature subunits. May play a role in the assembly of ribosomal proteins into the subunit. Circularly permuted GTPase that catalyzes slow GTP hydrolysis, GTPase activity is stimulated by the 30S ribosomal subunit.</text>
</comment>
<feature type="binding site" evidence="10">
    <location>
        <begin position="163"/>
        <end position="171"/>
    </location>
    <ligand>
        <name>GTP</name>
        <dbReference type="ChEBI" id="CHEBI:37565"/>
    </ligand>
</feature>
<keyword evidence="1 10" id="KW-0963">Cytoplasm</keyword>
<comment type="cofactor">
    <cofactor evidence="10">
        <name>Zn(2+)</name>
        <dbReference type="ChEBI" id="CHEBI:29105"/>
    </cofactor>
    <text evidence="10">Binds 1 zinc ion per subunit.</text>
</comment>
<dbReference type="Gene3D" id="3.40.50.300">
    <property type="entry name" value="P-loop containing nucleotide triphosphate hydrolases"/>
    <property type="match status" value="1"/>
</dbReference>
<gene>
    <name evidence="10 13" type="primary">rsgA</name>
    <name evidence="13" type="ORF">NVS47_03800</name>
</gene>
<evidence type="ECO:0000256" key="2">
    <source>
        <dbReference type="ARBA" id="ARBA00022517"/>
    </source>
</evidence>
<feature type="binding site" evidence="10">
    <location>
        <position position="258"/>
    </location>
    <ligand>
        <name>Zn(2+)</name>
        <dbReference type="ChEBI" id="CHEBI:29105"/>
    </ligand>
</feature>